<evidence type="ECO:0000256" key="3">
    <source>
        <dbReference type="ARBA" id="ARBA00009266"/>
    </source>
</evidence>
<dbReference type="GO" id="GO:0005789">
    <property type="term" value="C:endoplasmic reticulum membrane"/>
    <property type="evidence" value="ECO:0007669"/>
    <property type="project" value="UniProtKB-SubCell"/>
</dbReference>
<evidence type="ECO:0000256" key="7">
    <source>
        <dbReference type="ARBA" id="ARBA00022801"/>
    </source>
</evidence>
<keyword evidence="10 11" id="KW-0472">Membrane</keyword>
<dbReference type="AlphaFoldDB" id="A0A813JT97"/>
<keyword evidence="6 11" id="KW-0812">Transmembrane</keyword>
<dbReference type="InterPro" id="IPR000326">
    <property type="entry name" value="PAP2/HPO"/>
</dbReference>
<evidence type="ECO:0000256" key="8">
    <source>
        <dbReference type="ARBA" id="ARBA00022824"/>
    </source>
</evidence>
<dbReference type="PANTHER" id="PTHR12591:SF0">
    <property type="entry name" value="FI19814P1"/>
    <property type="match status" value="1"/>
</dbReference>
<comment type="subcellular location">
    <subcellularLocation>
        <location evidence="1">Endoplasmic reticulum membrane</location>
        <topology evidence="1">Multi-pass membrane protein</topology>
    </subcellularLocation>
</comment>
<dbReference type="Gene3D" id="1.20.144.10">
    <property type="entry name" value="Phosphatidic acid phosphatase type 2/haloperoxidase"/>
    <property type="match status" value="1"/>
</dbReference>
<evidence type="ECO:0000256" key="11">
    <source>
        <dbReference type="SAM" id="Phobius"/>
    </source>
</evidence>
<keyword evidence="8" id="KW-0256">Endoplasmic reticulum</keyword>
<evidence type="ECO:0000313" key="13">
    <source>
        <dbReference type="EMBL" id="CAE8685923.1"/>
    </source>
</evidence>
<feature type="transmembrane region" description="Helical" evidence="11">
    <location>
        <begin position="433"/>
        <end position="451"/>
    </location>
</feature>
<evidence type="ECO:0000256" key="5">
    <source>
        <dbReference type="ARBA" id="ARBA00022432"/>
    </source>
</evidence>
<keyword evidence="7" id="KW-0378">Hydrolase</keyword>
<comment type="similarity">
    <text evidence="3">Belongs to the glucose-6-phosphatase family.</text>
</comment>
<dbReference type="SUPFAM" id="SSF48317">
    <property type="entry name" value="Acid phosphatase/Vanadium-dependent haloperoxidase"/>
    <property type="match status" value="1"/>
</dbReference>
<evidence type="ECO:0000313" key="14">
    <source>
        <dbReference type="Proteomes" id="UP000626109"/>
    </source>
</evidence>
<dbReference type="PANTHER" id="PTHR12591">
    <property type="entry name" value="GLUCOSE-6-PHOSPHATASE"/>
    <property type="match status" value="1"/>
</dbReference>
<dbReference type="GO" id="GO:0004346">
    <property type="term" value="F:glucose-6-phosphatase activity"/>
    <property type="evidence" value="ECO:0007669"/>
    <property type="project" value="UniProtKB-EC"/>
</dbReference>
<protein>
    <recommendedName>
        <fullName evidence="4">glucose-6-phosphatase</fullName>
        <ecNumber evidence="4">3.1.3.9</ecNumber>
    </recommendedName>
</protein>
<gene>
    <name evidence="13" type="ORF">PGLA2088_LOCUS24720</name>
</gene>
<keyword evidence="5" id="KW-0312">Gluconeogenesis</keyword>
<evidence type="ECO:0000256" key="2">
    <source>
        <dbReference type="ARBA" id="ARBA00004742"/>
    </source>
</evidence>
<reference evidence="13" key="1">
    <citation type="submission" date="2021-02" db="EMBL/GenBank/DDBJ databases">
        <authorList>
            <person name="Dougan E. K."/>
            <person name="Rhodes N."/>
            <person name="Thang M."/>
            <person name="Chan C."/>
        </authorList>
    </citation>
    <scope>NUCLEOTIDE SEQUENCE</scope>
</reference>
<dbReference type="SMART" id="SM00014">
    <property type="entry name" value="acidPPc"/>
    <property type="match status" value="1"/>
</dbReference>
<dbReference type="EMBL" id="CAJNNW010026503">
    <property type="protein sequence ID" value="CAE8685923.1"/>
    <property type="molecule type" value="Genomic_DNA"/>
</dbReference>
<evidence type="ECO:0000259" key="12">
    <source>
        <dbReference type="SMART" id="SM00014"/>
    </source>
</evidence>
<dbReference type="InterPro" id="IPR036938">
    <property type="entry name" value="PAP2/HPO_sf"/>
</dbReference>
<dbReference type="GO" id="GO:0051156">
    <property type="term" value="P:glucose 6-phosphate metabolic process"/>
    <property type="evidence" value="ECO:0007669"/>
    <property type="project" value="TreeGrafter"/>
</dbReference>
<dbReference type="Pfam" id="PF01569">
    <property type="entry name" value="PAP2"/>
    <property type="match status" value="1"/>
</dbReference>
<evidence type="ECO:0000256" key="4">
    <source>
        <dbReference type="ARBA" id="ARBA00012634"/>
    </source>
</evidence>
<sequence>MADLVHVTSVLPKCTTFCPTWPREDVIATSMCCEGSKHWHAQVLGHTTPAVGDIGAASLRIRLVTGAGSAETGDDEMPVKDGGYLLGLRSQGSAGPFLPAVAGVPGHQGLDRHGCSRVALAECCVIARPVTDGTVTFLPSDVLCSWMPIGSIVEVVILSRLTDFFLGMNAGTWLRVRIEELVFKGKDWMSARRNEAISRQDGVDFLAGSGLKATGEVGSGIPDSSEAYHYWGGSGNTGASGQVILRESDMELVFCVADLSNLVIKWVIAGNRPYWVDPEVWQFPMTCEGGWGMPSGHMQAFSTVTYFIIFRTRAHKAWFMPHGAMCALGAYSRVYTGSHFPSQTLAGWALGLTFGFFGSRLFECLDASQQLHRGTRLLRISYLGSLIGVLGIMVFGVHAALELAGLDPLTSLPLARGACRTGKVVGLIWEGTAKVFGVLIGTAAVAVLQWPCSKDAPALAQGVLHRWTSVAGLMTAHHLLLDRFATSAAAYNDGPDGPTTLLSCAAIGYLNVVLAAGLACLLQLLLQPAKQA</sequence>
<evidence type="ECO:0000256" key="9">
    <source>
        <dbReference type="ARBA" id="ARBA00022989"/>
    </source>
</evidence>
<comment type="pathway">
    <text evidence="2">Carbohydrate biosynthesis; gluconeogenesis.</text>
</comment>
<feature type="transmembrane region" description="Helical" evidence="11">
    <location>
        <begin position="500"/>
        <end position="526"/>
    </location>
</feature>
<proteinExistence type="inferred from homology"/>
<evidence type="ECO:0000256" key="6">
    <source>
        <dbReference type="ARBA" id="ARBA00022692"/>
    </source>
</evidence>
<feature type="domain" description="Phosphatidic acid phosphatase type 2/haloperoxidase" evidence="12">
    <location>
        <begin position="249"/>
        <end position="359"/>
    </location>
</feature>
<evidence type="ECO:0000256" key="1">
    <source>
        <dbReference type="ARBA" id="ARBA00004477"/>
    </source>
</evidence>
<name>A0A813JT97_POLGL</name>
<dbReference type="Proteomes" id="UP000626109">
    <property type="component" value="Unassembled WGS sequence"/>
</dbReference>
<keyword evidence="9 11" id="KW-1133">Transmembrane helix</keyword>
<dbReference type="EC" id="3.1.3.9" evidence="4"/>
<accession>A0A813JT97</accession>
<evidence type="ECO:0000256" key="10">
    <source>
        <dbReference type="ARBA" id="ARBA00023136"/>
    </source>
</evidence>
<feature type="transmembrane region" description="Helical" evidence="11">
    <location>
        <begin position="382"/>
        <end position="401"/>
    </location>
</feature>
<dbReference type="GO" id="GO:0006094">
    <property type="term" value="P:gluconeogenesis"/>
    <property type="evidence" value="ECO:0007669"/>
    <property type="project" value="UniProtKB-KW"/>
</dbReference>
<organism evidence="13 14">
    <name type="scientific">Polarella glacialis</name>
    <name type="common">Dinoflagellate</name>
    <dbReference type="NCBI Taxonomy" id="89957"/>
    <lineage>
        <taxon>Eukaryota</taxon>
        <taxon>Sar</taxon>
        <taxon>Alveolata</taxon>
        <taxon>Dinophyceae</taxon>
        <taxon>Suessiales</taxon>
        <taxon>Suessiaceae</taxon>
        <taxon>Polarella</taxon>
    </lineage>
</organism>
<comment type="caution">
    <text evidence="13">The sequence shown here is derived from an EMBL/GenBank/DDBJ whole genome shotgun (WGS) entry which is preliminary data.</text>
</comment>